<evidence type="ECO:0008006" key="4">
    <source>
        <dbReference type="Google" id="ProtNLM"/>
    </source>
</evidence>
<dbReference type="AlphaFoldDB" id="A0AAJ1WWP3"/>
<protein>
    <recommendedName>
        <fullName evidence="4">Motility protein</fullName>
    </recommendedName>
</protein>
<sequence length="65" mass="6374">MSALAATASRMLASSQNQAIGTAVARQQINAEKAVAGLVAETAQGAAASGPPAPSGQGQRVDLRV</sequence>
<gene>
    <name evidence="2" type="ORF">QO001_003446</name>
</gene>
<proteinExistence type="predicted"/>
<reference evidence="2" key="1">
    <citation type="submission" date="2023-07" db="EMBL/GenBank/DDBJ databases">
        <title>Genomic Encyclopedia of Type Strains, Phase IV (KMG-IV): sequencing the most valuable type-strain genomes for metagenomic binning, comparative biology and taxonomic classification.</title>
        <authorList>
            <person name="Goeker M."/>
        </authorList>
    </citation>
    <scope>NUCLEOTIDE SEQUENCE</scope>
    <source>
        <strain evidence="2">DSM 19569</strain>
    </source>
</reference>
<name>A0AAJ1WWP3_9HYPH</name>
<accession>A0AAJ1WWP3</accession>
<evidence type="ECO:0000256" key="1">
    <source>
        <dbReference type="SAM" id="MobiDB-lite"/>
    </source>
</evidence>
<dbReference type="EMBL" id="JAUSWL010000005">
    <property type="protein sequence ID" value="MDQ0544512.1"/>
    <property type="molecule type" value="Genomic_DNA"/>
</dbReference>
<feature type="compositionally biased region" description="Low complexity" evidence="1">
    <location>
        <begin position="43"/>
        <end position="59"/>
    </location>
</feature>
<organism evidence="2 3">
    <name type="scientific">Methylobacterium brachiatum</name>
    <dbReference type="NCBI Taxonomy" id="269660"/>
    <lineage>
        <taxon>Bacteria</taxon>
        <taxon>Pseudomonadati</taxon>
        <taxon>Pseudomonadota</taxon>
        <taxon>Alphaproteobacteria</taxon>
        <taxon>Hyphomicrobiales</taxon>
        <taxon>Methylobacteriaceae</taxon>
        <taxon>Methylobacterium</taxon>
    </lineage>
</organism>
<evidence type="ECO:0000313" key="3">
    <source>
        <dbReference type="Proteomes" id="UP001223420"/>
    </source>
</evidence>
<feature type="region of interest" description="Disordered" evidence="1">
    <location>
        <begin position="43"/>
        <end position="65"/>
    </location>
</feature>
<dbReference type="RefSeq" id="WP_007563183.1">
    <property type="nucleotide sequence ID" value="NZ_JAJALK010000002.1"/>
</dbReference>
<evidence type="ECO:0000313" key="2">
    <source>
        <dbReference type="EMBL" id="MDQ0544512.1"/>
    </source>
</evidence>
<comment type="caution">
    <text evidence="2">The sequence shown here is derived from an EMBL/GenBank/DDBJ whole genome shotgun (WGS) entry which is preliminary data.</text>
</comment>
<dbReference type="Proteomes" id="UP001223420">
    <property type="component" value="Unassembled WGS sequence"/>
</dbReference>